<evidence type="ECO:0000256" key="1">
    <source>
        <dbReference type="ARBA" id="ARBA00022722"/>
    </source>
</evidence>
<dbReference type="Gene3D" id="3.30.420.10">
    <property type="entry name" value="Ribonuclease H-like superfamily/Ribonuclease H"/>
    <property type="match status" value="1"/>
</dbReference>
<comment type="caution">
    <text evidence="5">The sequence shown here is derived from an EMBL/GenBank/DDBJ whole genome shotgun (WGS) entry which is preliminary data.</text>
</comment>
<organism evidence="5 6">
    <name type="scientific">Blomia tropicalis</name>
    <name type="common">Mite</name>
    <dbReference type="NCBI Taxonomy" id="40697"/>
    <lineage>
        <taxon>Eukaryota</taxon>
        <taxon>Metazoa</taxon>
        <taxon>Ecdysozoa</taxon>
        <taxon>Arthropoda</taxon>
        <taxon>Chelicerata</taxon>
        <taxon>Arachnida</taxon>
        <taxon>Acari</taxon>
        <taxon>Acariformes</taxon>
        <taxon>Sarcoptiformes</taxon>
        <taxon>Astigmata</taxon>
        <taxon>Glycyphagoidea</taxon>
        <taxon>Echimyopodidae</taxon>
        <taxon>Blomia</taxon>
    </lineage>
</organism>
<feature type="domain" description="Exonuclease" evidence="4">
    <location>
        <begin position="15"/>
        <end position="203"/>
    </location>
</feature>
<evidence type="ECO:0000256" key="3">
    <source>
        <dbReference type="ARBA" id="ARBA00022839"/>
    </source>
</evidence>
<protein>
    <recommendedName>
        <fullName evidence="4">Exonuclease domain-containing protein</fullName>
    </recommendedName>
</protein>
<dbReference type="SMART" id="SM00479">
    <property type="entry name" value="EXOIII"/>
    <property type="match status" value="1"/>
</dbReference>
<keyword evidence="6" id="KW-1185">Reference proteome</keyword>
<name>A0A9Q0RK03_BLOTA</name>
<dbReference type="PANTHER" id="PTHR23044">
    <property type="entry name" value="3'-5' EXONUCLEASE ERI1-RELATED"/>
    <property type="match status" value="1"/>
</dbReference>
<proteinExistence type="predicted"/>
<accession>A0A9Q0RK03</accession>
<dbReference type="InterPro" id="IPR013520">
    <property type="entry name" value="Ribonucl_H"/>
</dbReference>
<dbReference type="Pfam" id="PF00929">
    <property type="entry name" value="RNase_T"/>
    <property type="match status" value="1"/>
</dbReference>
<dbReference type="EMBL" id="JAPWDV010000003">
    <property type="protein sequence ID" value="KAJ6218603.1"/>
    <property type="molecule type" value="Genomic_DNA"/>
</dbReference>
<keyword evidence="2" id="KW-0378">Hydrolase</keyword>
<dbReference type="SUPFAM" id="SSF53098">
    <property type="entry name" value="Ribonuclease H-like"/>
    <property type="match status" value="1"/>
</dbReference>
<reference evidence="5" key="1">
    <citation type="submission" date="2022-12" db="EMBL/GenBank/DDBJ databases">
        <title>Genome assemblies of Blomia tropicalis.</title>
        <authorList>
            <person name="Cui Y."/>
        </authorList>
    </citation>
    <scope>NUCLEOTIDE SEQUENCE</scope>
    <source>
        <tissue evidence="5">Adult mites</tissue>
    </source>
</reference>
<dbReference type="OMA" id="GSHHLGF"/>
<keyword evidence="3" id="KW-0269">Exonuclease</keyword>
<dbReference type="GO" id="GO:0000175">
    <property type="term" value="F:3'-5'-RNA exonuclease activity"/>
    <property type="evidence" value="ECO:0007669"/>
    <property type="project" value="InterPro"/>
</dbReference>
<dbReference type="AlphaFoldDB" id="A0A9Q0RK03"/>
<dbReference type="GO" id="GO:0003676">
    <property type="term" value="F:nucleic acid binding"/>
    <property type="evidence" value="ECO:0007669"/>
    <property type="project" value="InterPro"/>
</dbReference>
<dbReference type="PANTHER" id="PTHR23044:SF61">
    <property type="entry name" value="3'-5' EXORIBONUCLEASE 1-RELATED"/>
    <property type="match status" value="1"/>
</dbReference>
<evidence type="ECO:0000313" key="6">
    <source>
        <dbReference type="Proteomes" id="UP001142055"/>
    </source>
</evidence>
<evidence type="ECO:0000313" key="5">
    <source>
        <dbReference type="EMBL" id="KAJ6218603.1"/>
    </source>
</evidence>
<evidence type="ECO:0000259" key="4">
    <source>
        <dbReference type="SMART" id="SM00479"/>
    </source>
</evidence>
<dbReference type="CDD" id="cd06133">
    <property type="entry name" value="ERI-1_3'hExo_like"/>
    <property type="match status" value="1"/>
</dbReference>
<keyword evidence="1" id="KW-0540">Nuclease</keyword>
<gene>
    <name evidence="5" type="ORF">RDWZM_009760</name>
</gene>
<dbReference type="Proteomes" id="UP001142055">
    <property type="component" value="Chromosome 3"/>
</dbReference>
<evidence type="ECO:0000256" key="2">
    <source>
        <dbReference type="ARBA" id="ARBA00022801"/>
    </source>
</evidence>
<dbReference type="InterPro" id="IPR047201">
    <property type="entry name" value="ERI-1_3'hExo-like"/>
</dbReference>
<dbReference type="InterPro" id="IPR036397">
    <property type="entry name" value="RNaseH_sf"/>
</dbReference>
<dbReference type="InterPro" id="IPR051274">
    <property type="entry name" value="3-5_Exoribonuclease"/>
</dbReference>
<dbReference type="InterPro" id="IPR012337">
    <property type="entry name" value="RNaseH-like_sf"/>
</dbReference>
<sequence>MQNNAKQFHEQNFDYFLILDFEATCDSPRQIYPMEIIEFPVLKINAKTFEVEDEFHRYVRPTINPILSPFCTQLTGIIQEMVDDSDRFYQVFNKFEDWLQQNKLIDEKQNPLVRFTFITCGDWDLKKILPLQCRLVGYEIPKYMTHWINVKKSFTDQVRHWPKSQAYLVEYFGITAIGRAHSGIDDCYNLAAIVREIAKLGHINLIYGWL</sequence>